<reference evidence="1 2" key="1">
    <citation type="submission" date="2018-02" db="EMBL/GenBank/DDBJ databases">
        <title>Whole genome sequencing of endophytic bacterium.</title>
        <authorList>
            <person name="Eedara R."/>
            <person name="Podile A.R."/>
        </authorList>
    </citation>
    <scope>NUCLEOTIDE SEQUENCE [LARGE SCALE GENOMIC DNA]</scope>
    <source>
        <strain evidence="1 2">RP1T</strain>
    </source>
</reference>
<proteinExistence type="predicted"/>
<evidence type="ECO:0000313" key="1">
    <source>
        <dbReference type="EMBL" id="PRH89051.1"/>
    </source>
</evidence>
<name>A0A2S9QI63_9HYPH</name>
<dbReference type="InterPro" id="IPR010385">
    <property type="entry name" value="DUF982"/>
</dbReference>
<dbReference type="AlphaFoldDB" id="A0A2S9QI63"/>
<dbReference type="Pfam" id="PF06169">
    <property type="entry name" value="DUF982"/>
    <property type="match status" value="1"/>
</dbReference>
<sequence length="76" mass="7989">MGQATFSSPVEVNGLTIRDADEAASYLADYWPVRGGKAYDLAKAACTEAIAGHRDPDEARAAFLFAAKEAGVIALD</sequence>
<keyword evidence="2" id="KW-1185">Reference proteome</keyword>
<dbReference type="EMBL" id="PUEJ01000001">
    <property type="protein sequence ID" value="PRH89051.1"/>
    <property type="molecule type" value="Genomic_DNA"/>
</dbReference>
<dbReference type="Gene3D" id="6.10.250.730">
    <property type="match status" value="1"/>
</dbReference>
<organism evidence="1 2">
    <name type="scientific">Labrys okinawensis</name>
    <dbReference type="NCBI Taxonomy" id="346911"/>
    <lineage>
        <taxon>Bacteria</taxon>
        <taxon>Pseudomonadati</taxon>
        <taxon>Pseudomonadota</taxon>
        <taxon>Alphaproteobacteria</taxon>
        <taxon>Hyphomicrobiales</taxon>
        <taxon>Xanthobacteraceae</taxon>
        <taxon>Labrys</taxon>
    </lineage>
</organism>
<comment type="caution">
    <text evidence="1">The sequence shown here is derived from an EMBL/GenBank/DDBJ whole genome shotgun (WGS) entry which is preliminary data.</text>
</comment>
<gene>
    <name evidence="1" type="ORF">C5L14_00180</name>
</gene>
<accession>A0A2S9QI63</accession>
<dbReference type="OrthoDB" id="8386013at2"/>
<protein>
    <submittedName>
        <fullName evidence="1">DUF982 domain-containing protein</fullName>
    </submittedName>
</protein>
<dbReference type="Proteomes" id="UP000237682">
    <property type="component" value="Unassembled WGS sequence"/>
</dbReference>
<evidence type="ECO:0000313" key="2">
    <source>
        <dbReference type="Proteomes" id="UP000237682"/>
    </source>
</evidence>
<dbReference type="RefSeq" id="WP_105860018.1">
    <property type="nucleotide sequence ID" value="NZ_PUEJ01000001.1"/>
</dbReference>